<sequence>MHPFSLYYCRGGGALRRWWSGEFCRSKVYLMHPFSLYYSRGGGALDDGRADFTILSYSPLPPPLSCSIEHMLLIDLSFGIPFLRLGSETRVIDCVGVDVAKVDGDDGLQRN</sequence>
<reference evidence="1" key="1">
    <citation type="journal article" date="2016" name="Nat. Genet.">
        <title>A high-quality carrot genome assembly provides new insights into carotenoid accumulation and asterid genome evolution.</title>
        <authorList>
            <person name="Iorizzo M."/>
            <person name="Ellison S."/>
            <person name="Senalik D."/>
            <person name="Zeng P."/>
            <person name="Satapoomin P."/>
            <person name="Huang J."/>
            <person name="Bowman M."/>
            <person name="Iovene M."/>
            <person name="Sanseverino W."/>
            <person name="Cavagnaro P."/>
            <person name="Yildiz M."/>
            <person name="Macko-Podgorni A."/>
            <person name="Moranska E."/>
            <person name="Grzebelus E."/>
            <person name="Grzebelus D."/>
            <person name="Ashrafi H."/>
            <person name="Zheng Z."/>
            <person name="Cheng S."/>
            <person name="Spooner D."/>
            <person name="Van Deynze A."/>
            <person name="Simon P."/>
        </authorList>
    </citation>
    <scope>NUCLEOTIDE SEQUENCE</scope>
    <source>
        <tissue evidence="1">Leaf</tissue>
    </source>
</reference>
<dbReference type="AlphaFoldDB" id="A0A164XVE3"/>
<dbReference type="Proteomes" id="UP000077755">
    <property type="component" value="Chromosome 5"/>
</dbReference>
<evidence type="ECO:0000313" key="1">
    <source>
        <dbReference type="EMBL" id="WOG99946.1"/>
    </source>
</evidence>
<proteinExistence type="predicted"/>
<accession>A0A164XVE3</accession>
<name>A0A164XVE3_DAUCS</name>
<evidence type="ECO:0000313" key="2">
    <source>
        <dbReference type="Proteomes" id="UP000077755"/>
    </source>
</evidence>
<dbReference type="EMBL" id="CP093347">
    <property type="protein sequence ID" value="WOG99946.1"/>
    <property type="molecule type" value="Genomic_DNA"/>
</dbReference>
<reference evidence="1" key="2">
    <citation type="submission" date="2022-03" db="EMBL/GenBank/DDBJ databases">
        <title>Draft title - Genomic analysis of global carrot germplasm unveils the trajectory of domestication and the origin of high carotenoid orange carrot.</title>
        <authorList>
            <person name="Iorizzo M."/>
            <person name="Ellison S."/>
            <person name="Senalik D."/>
            <person name="Macko-Podgorni A."/>
            <person name="Grzebelus D."/>
            <person name="Bostan H."/>
            <person name="Rolling W."/>
            <person name="Curaba J."/>
            <person name="Simon P."/>
        </authorList>
    </citation>
    <scope>NUCLEOTIDE SEQUENCE</scope>
    <source>
        <tissue evidence="1">Leaf</tissue>
    </source>
</reference>
<organism evidence="1 2">
    <name type="scientific">Daucus carota subsp. sativus</name>
    <name type="common">Carrot</name>
    <dbReference type="NCBI Taxonomy" id="79200"/>
    <lineage>
        <taxon>Eukaryota</taxon>
        <taxon>Viridiplantae</taxon>
        <taxon>Streptophyta</taxon>
        <taxon>Embryophyta</taxon>
        <taxon>Tracheophyta</taxon>
        <taxon>Spermatophyta</taxon>
        <taxon>Magnoliopsida</taxon>
        <taxon>eudicotyledons</taxon>
        <taxon>Gunneridae</taxon>
        <taxon>Pentapetalae</taxon>
        <taxon>asterids</taxon>
        <taxon>campanulids</taxon>
        <taxon>Apiales</taxon>
        <taxon>Apiaceae</taxon>
        <taxon>Apioideae</taxon>
        <taxon>Scandiceae</taxon>
        <taxon>Daucinae</taxon>
        <taxon>Daucus</taxon>
        <taxon>Daucus sect. Daucus</taxon>
    </lineage>
</organism>
<dbReference type="Gramene" id="KZM93633">
    <property type="protein sequence ID" value="KZM93633"/>
    <property type="gene ID" value="DCAR_016878"/>
</dbReference>
<gene>
    <name evidence="1" type="ORF">DCAR_0519302</name>
</gene>
<protein>
    <submittedName>
        <fullName evidence="1">Uncharacterized protein</fullName>
    </submittedName>
</protein>
<keyword evidence="2" id="KW-1185">Reference proteome</keyword>